<feature type="transmembrane region" description="Helical" evidence="1">
    <location>
        <begin position="74"/>
        <end position="93"/>
    </location>
</feature>
<dbReference type="InterPro" id="IPR036259">
    <property type="entry name" value="MFS_trans_sf"/>
</dbReference>
<evidence type="ECO:0000313" key="3">
    <source>
        <dbReference type="Proteomes" id="UP000199614"/>
    </source>
</evidence>
<feature type="transmembrane region" description="Helical" evidence="1">
    <location>
        <begin position="105"/>
        <end position="124"/>
    </location>
</feature>
<feature type="transmembrane region" description="Helical" evidence="1">
    <location>
        <begin position="388"/>
        <end position="408"/>
    </location>
</feature>
<dbReference type="AlphaFoldDB" id="A0A1I5DJV2"/>
<proteinExistence type="predicted"/>
<keyword evidence="1" id="KW-0472">Membrane</keyword>
<dbReference type="SUPFAM" id="SSF103473">
    <property type="entry name" value="MFS general substrate transporter"/>
    <property type="match status" value="1"/>
</dbReference>
<dbReference type="STRING" id="260086.SAMN05216207_102685"/>
<name>A0A1I5DJV2_PSUAM</name>
<keyword evidence="1" id="KW-0812">Transmembrane</keyword>
<reference evidence="2 3" key="1">
    <citation type="submission" date="2016-10" db="EMBL/GenBank/DDBJ databases">
        <authorList>
            <person name="de Groot N.N."/>
        </authorList>
    </citation>
    <scope>NUCLEOTIDE SEQUENCE [LARGE SCALE GENOMIC DNA]</scope>
    <source>
        <strain evidence="2 3">CGMCC 4.1877</strain>
    </source>
</reference>
<feature type="transmembrane region" description="Helical" evidence="1">
    <location>
        <begin position="414"/>
        <end position="431"/>
    </location>
</feature>
<dbReference type="InterPro" id="IPR011701">
    <property type="entry name" value="MFS"/>
</dbReference>
<dbReference type="RefSeq" id="WP_177238649.1">
    <property type="nucleotide sequence ID" value="NZ_FOUY01000026.1"/>
</dbReference>
<dbReference type="EMBL" id="FOUY01000026">
    <property type="protein sequence ID" value="SFN99554.1"/>
    <property type="molecule type" value="Genomic_DNA"/>
</dbReference>
<dbReference type="Proteomes" id="UP000199614">
    <property type="component" value="Unassembled WGS sequence"/>
</dbReference>
<feature type="transmembrane region" description="Helical" evidence="1">
    <location>
        <begin position="161"/>
        <end position="186"/>
    </location>
</feature>
<accession>A0A1I5DJV2</accession>
<feature type="transmembrane region" description="Helical" evidence="1">
    <location>
        <begin position="130"/>
        <end position="149"/>
    </location>
</feature>
<protein>
    <submittedName>
        <fullName evidence="2">Major Facilitator Superfamily protein</fullName>
    </submittedName>
</protein>
<feature type="transmembrane region" description="Helical" evidence="1">
    <location>
        <begin position="327"/>
        <end position="347"/>
    </location>
</feature>
<keyword evidence="3" id="KW-1185">Reference proteome</keyword>
<keyword evidence="1" id="KW-1133">Transmembrane helix</keyword>
<dbReference type="PANTHER" id="PTHR11360:SF304">
    <property type="entry name" value="MFS DOMAIN-CONTAINING PROTEIN"/>
    <property type="match status" value="1"/>
</dbReference>
<feature type="transmembrane region" description="Helical" evidence="1">
    <location>
        <begin position="353"/>
        <end position="376"/>
    </location>
</feature>
<evidence type="ECO:0000313" key="2">
    <source>
        <dbReference type="EMBL" id="SFN99554.1"/>
    </source>
</evidence>
<dbReference type="GO" id="GO:0022857">
    <property type="term" value="F:transmembrane transporter activity"/>
    <property type="evidence" value="ECO:0007669"/>
    <property type="project" value="InterPro"/>
</dbReference>
<gene>
    <name evidence="2" type="ORF">SAMN05216207_102685</name>
</gene>
<feature type="transmembrane region" description="Helical" evidence="1">
    <location>
        <begin position="192"/>
        <end position="215"/>
    </location>
</feature>
<sequence>MKVHRSDGTREVRDWRGRRYRVGEDARALLTGWPRATILWQAGIAMAAIGVLQYGYGAAVPALMARNDWTLAEAFLPLAGWTVFQAGVGFPIAYLRQRGWLGPRVLMLLGAILCEAGLLTLAHVPGTLGVLLGYSIIGGTGAGLVYAVATSTVARWYPERSASAVGTVTGAFAYGSVPVVVASVIALDAASLQPALTVAAVVMFLLIAVGGLLFVDPPQRWWPGTVDPRHWSLGPEPNRGRRRNPPAVREFSPEQALHTGALPRMALVLLCAGAVSLFDAAFLVVLAAGLGAGSVLVALAAGLLVGMNGISRAMAVGVSERVGRCRALSLVLGILAAGQLLLALAVGTGSPGMLAGAAVVAGLGGGGFYPLLAGLAREYFGEDSAVEVHGLVYSAKAGSGVLGVGLGALTVATWGAPAAFLLAGVLALGAARGAATLRRPGLPFTTPAVAGALP</sequence>
<dbReference type="PANTHER" id="PTHR11360">
    <property type="entry name" value="MONOCARBOXYLATE TRANSPORTER"/>
    <property type="match status" value="1"/>
</dbReference>
<dbReference type="Gene3D" id="1.20.1250.20">
    <property type="entry name" value="MFS general substrate transporter like domains"/>
    <property type="match status" value="2"/>
</dbReference>
<organism evidence="2 3">
    <name type="scientific">Pseudonocardia ammonioxydans</name>
    <dbReference type="NCBI Taxonomy" id="260086"/>
    <lineage>
        <taxon>Bacteria</taxon>
        <taxon>Bacillati</taxon>
        <taxon>Actinomycetota</taxon>
        <taxon>Actinomycetes</taxon>
        <taxon>Pseudonocardiales</taxon>
        <taxon>Pseudonocardiaceae</taxon>
        <taxon>Pseudonocardia</taxon>
    </lineage>
</organism>
<evidence type="ECO:0000256" key="1">
    <source>
        <dbReference type="SAM" id="Phobius"/>
    </source>
</evidence>
<feature type="transmembrane region" description="Helical" evidence="1">
    <location>
        <begin position="295"/>
        <end position="315"/>
    </location>
</feature>
<feature type="transmembrane region" description="Helical" evidence="1">
    <location>
        <begin position="267"/>
        <end position="289"/>
    </location>
</feature>
<dbReference type="InterPro" id="IPR050327">
    <property type="entry name" value="Proton-linked_MCT"/>
</dbReference>
<dbReference type="Pfam" id="PF07690">
    <property type="entry name" value="MFS_1"/>
    <property type="match status" value="1"/>
</dbReference>
<feature type="transmembrane region" description="Helical" evidence="1">
    <location>
        <begin position="37"/>
        <end position="54"/>
    </location>
</feature>